<reference evidence="3 4" key="1">
    <citation type="submission" date="2017-01" db="EMBL/GenBank/DDBJ databases">
        <title>Genome sequencing of Rhodoferax fermentans JCM 7819.</title>
        <authorList>
            <person name="Kim Y.J."/>
            <person name="Farh M.E.-A."/>
            <person name="Yang D.-C."/>
        </authorList>
    </citation>
    <scope>NUCLEOTIDE SEQUENCE [LARGE SCALE GENOMIC DNA]</scope>
    <source>
        <strain evidence="3 4">JCM 7819</strain>
    </source>
</reference>
<gene>
    <name evidence="3" type="ORF">RF819_16950</name>
</gene>
<dbReference type="OrthoDB" id="7311517at2"/>
<evidence type="ECO:0000256" key="1">
    <source>
        <dbReference type="ARBA" id="ARBA00022612"/>
    </source>
</evidence>
<dbReference type="InterPro" id="IPR010090">
    <property type="entry name" value="Phage_tape_meas"/>
</dbReference>
<keyword evidence="4" id="KW-1185">Reference proteome</keyword>
<dbReference type="PANTHER" id="PTHR37813">
    <property type="entry name" value="FELS-2 PROPHAGE PROTEIN"/>
    <property type="match status" value="1"/>
</dbReference>
<dbReference type="AlphaFoldDB" id="A0A1T1AVS0"/>
<protein>
    <submittedName>
        <fullName evidence="3">Phage tail tape measure protein</fullName>
    </submittedName>
</protein>
<comment type="caution">
    <text evidence="3">The sequence shown here is derived from an EMBL/GenBank/DDBJ whole genome shotgun (WGS) entry which is preliminary data.</text>
</comment>
<dbReference type="Pfam" id="PF10145">
    <property type="entry name" value="PhageMin_Tail"/>
    <property type="match status" value="1"/>
</dbReference>
<dbReference type="EMBL" id="MTJN01000002">
    <property type="protein sequence ID" value="OOV08181.1"/>
    <property type="molecule type" value="Genomic_DNA"/>
</dbReference>
<evidence type="ECO:0000313" key="4">
    <source>
        <dbReference type="Proteomes" id="UP000190750"/>
    </source>
</evidence>
<evidence type="ECO:0000313" key="3">
    <source>
        <dbReference type="EMBL" id="OOV08181.1"/>
    </source>
</evidence>
<proteinExistence type="predicted"/>
<dbReference type="NCBIfam" id="TIGR01760">
    <property type="entry name" value="tape_meas_TP901"/>
    <property type="match status" value="1"/>
</dbReference>
<feature type="domain" description="Phage tail tape measure protein" evidence="2">
    <location>
        <begin position="110"/>
        <end position="291"/>
    </location>
</feature>
<organism evidence="3 4">
    <name type="scientific">Rhodoferax fermentans</name>
    <dbReference type="NCBI Taxonomy" id="28066"/>
    <lineage>
        <taxon>Bacteria</taxon>
        <taxon>Pseudomonadati</taxon>
        <taxon>Pseudomonadota</taxon>
        <taxon>Betaproteobacteria</taxon>
        <taxon>Burkholderiales</taxon>
        <taxon>Comamonadaceae</taxon>
        <taxon>Rhodoferax</taxon>
    </lineage>
</organism>
<name>A0A1T1AVS0_RHOFE</name>
<keyword evidence="1" id="KW-1188">Viral release from host cell</keyword>
<dbReference type="STRING" id="28066.RF819_16950"/>
<dbReference type="PANTHER" id="PTHR37813:SF1">
    <property type="entry name" value="FELS-2 PROPHAGE PROTEIN"/>
    <property type="match status" value="1"/>
</dbReference>
<accession>A0A1T1AVS0</accession>
<dbReference type="RefSeq" id="WP_078366051.1">
    <property type="nucleotide sequence ID" value="NZ_MTJN01000002.1"/>
</dbReference>
<dbReference type="Proteomes" id="UP000190750">
    <property type="component" value="Unassembled WGS sequence"/>
</dbReference>
<sequence>MANAQTTIDLIFNGVDRTGAATVAALDNARKFSGSVRDITEPIASFTTGAVKLEAGILAAGVAMTVFAVKTAGDFDSAFRQISTIIDASDEDLAGFKAAILDYAQGSTQPLEQITNALANAIGSGVDWAQSLDLISVAEKLAVATRSDLDSTTKVLVSTLNSYGLEIADAGKVSDLFFKIIDEGDISMGDLAASFAKVAPIAKISGVSLEEVGAAIATLTASGIKPAESIEYLRGAINNIISPSKQGADLAAELGINFNAAGLKAQGLAGLLAEVALKTGGSADKMKILFGDIGGFTAAATLAGPQAEKFAETLKAMGDVAGATDAAFAKVSGSLEVSGAKIANAFTALLVSIGSPLLDEFGGVANAIAGIFSGLADSARTGGLKDLVTYVESQMAGLQAAVERVAKNLPAALASADFSGFKGGIDAVITSVKALFGGLDLTSVDGLRSAIETMGAAFLGLSLYVSGVVESFKPLFDTLVAVGSGAKDADLSFLSIAGSLGGLVTQLNIALPLFDVLIGVLAAKSGLGLAKELTDLSALLPALTSGLGLVAKAGALAGAGMAGYELGGLVNEGISALISKITGSENTLGTWIYNMTHADEAATALGASTTKAATKIEDMSKATSGVAGDFSAANQAMLDNFAASEKAAEGSVRLTDATKDASKYVLATVPIYDKATGAITGYEQKLVKSAAGTIELTEKTDKASTSLDAIAEKTKKAEEAQARWNLAVMKMNSDEKIAEIASQTKIATAQIEADAKKTVAAYESLNETIKDTSKSVANLFGLLITPNAMDWATYRKLQDETTKESQRRDEAMKLQKDLTTTQIDLMKAQIKAFENGNAMIKINGDGLQPHLEAFMWEILKSIQVRVNKDGMKMLLGA</sequence>
<evidence type="ECO:0000259" key="2">
    <source>
        <dbReference type="Pfam" id="PF10145"/>
    </source>
</evidence>